<evidence type="ECO:0000313" key="1">
    <source>
        <dbReference type="EMBL" id="PKZ30037.1"/>
    </source>
</evidence>
<name>A0A2I1NCA7_9BACT</name>
<gene>
    <name evidence="1" type="ORF">CYJ41_00940</name>
</gene>
<organism evidence="1 2">
    <name type="scientific">Campylobacter ureolyticus</name>
    <dbReference type="NCBI Taxonomy" id="827"/>
    <lineage>
        <taxon>Bacteria</taxon>
        <taxon>Pseudomonadati</taxon>
        <taxon>Campylobacterota</taxon>
        <taxon>Epsilonproteobacteria</taxon>
        <taxon>Campylobacterales</taxon>
        <taxon>Campylobacteraceae</taxon>
        <taxon>Campylobacter</taxon>
    </lineage>
</organism>
<proteinExistence type="predicted"/>
<evidence type="ECO:0000313" key="2">
    <source>
        <dbReference type="Proteomes" id="UP000234639"/>
    </source>
</evidence>
<dbReference type="AlphaFoldDB" id="A0A2I1NCA7"/>
<sequence length="69" mass="8540">MRINYALNDEDFLNSLSSFDLEIVEKVKKLYLEWLNEHKFSENRFEELRVFMRKTLQNPKNLEIFKRLD</sequence>
<comment type="caution">
    <text evidence="1">The sequence shown here is derived from an EMBL/GenBank/DDBJ whole genome shotgun (WGS) entry which is preliminary data.</text>
</comment>
<reference evidence="1 2" key="1">
    <citation type="submission" date="2017-12" db="EMBL/GenBank/DDBJ databases">
        <title>Phylogenetic diversity of female urinary microbiome.</title>
        <authorList>
            <person name="Thomas-White K."/>
            <person name="Wolfe A.J."/>
        </authorList>
    </citation>
    <scope>NUCLEOTIDE SEQUENCE [LARGE SCALE GENOMIC DNA]</scope>
    <source>
        <strain evidence="1 2">UMB0112</strain>
    </source>
</reference>
<accession>A0A2I1NCA7</accession>
<protein>
    <submittedName>
        <fullName evidence="1">Uncharacterized protein</fullName>
    </submittedName>
</protein>
<dbReference type="EMBL" id="PKHU01000001">
    <property type="protein sequence ID" value="PKZ30037.1"/>
    <property type="molecule type" value="Genomic_DNA"/>
</dbReference>
<dbReference type="Proteomes" id="UP000234639">
    <property type="component" value="Unassembled WGS sequence"/>
</dbReference>
<dbReference type="RefSeq" id="WP_101636519.1">
    <property type="nucleotide sequence ID" value="NZ_CAUPEY010000007.1"/>
</dbReference>